<dbReference type="SUPFAM" id="SSF48452">
    <property type="entry name" value="TPR-like"/>
    <property type="match status" value="1"/>
</dbReference>
<accession>A0ABS7VQE2</accession>
<proteinExistence type="predicted"/>
<evidence type="ECO:0008006" key="5">
    <source>
        <dbReference type="Google" id="ProtNLM"/>
    </source>
</evidence>
<keyword evidence="4" id="KW-1185">Reference proteome</keyword>
<organism evidence="3 4">
    <name type="scientific">Microvirga puerhi</name>
    <dbReference type="NCBI Taxonomy" id="2876078"/>
    <lineage>
        <taxon>Bacteria</taxon>
        <taxon>Pseudomonadati</taxon>
        <taxon>Pseudomonadota</taxon>
        <taxon>Alphaproteobacteria</taxon>
        <taxon>Hyphomicrobiales</taxon>
        <taxon>Methylobacteriaceae</taxon>
        <taxon>Microvirga</taxon>
    </lineage>
</organism>
<name>A0ABS7VQE2_9HYPH</name>
<feature type="compositionally biased region" description="Pro residues" evidence="1">
    <location>
        <begin position="483"/>
        <end position="493"/>
    </location>
</feature>
<dbReference type="InterPro" id="IPR011990">
    <property type="entry name" value="TPR-like_helical_dom_sf"/>
</dbReference>
<feature type="compositionally biased region" description="Low complexity" evidence="1">
    <location>
        <begin position="494"/>
        <end position="509"/>
    </location>
</feature>
<feature type="signal peptide" evidence="2">
    <location>
        <begin position="1"/>
        <end position="21"/>
    </location>
</feature>
<sequence length="724" mass="79386">MPLTRGMMAFLIVGLGFAALAQQSGSPPSPKSDQTGPSPSPPPSPAPARPQVDESALRYFASQGDTRRVDAEIARLRALYPDWTPPADLSQLVGGGAGGPVSDPEADRLWGLYTENRFSEARAAIAARQSADPQWKPPPDLVAALDVSEARRRLVNASDNNQWRTVLSIATETPALLTCANVDSLWRVAEAFAKTNQTNRARDVYTYLLTNCANPAERLGTLQKALTLLDGQQVTDLLRFERKGGDNPDDFSAIRDELARRRVEKASTDAKLTVSADDLAVVERLAEGETEPGNALLLGYYNYHRKNPEKALTWFKTALDRNGGPKAAEGYALALRELNRFVDAEAFAYEWRDKAPENMQVYLDVATALLSQDPPLKLSPNVVARIIPAVTKARFVNGAQALGWYSYNTDQFRTAREWFEVALSWKADDEPSAYGIALASQRLNDRSRFNAITAQWRSRSQRIADLADGISRDRGTPVTTQPIPQPNPVPAAPARPALTATEPPAVPESSPERSRRVEEFRVAAYDRAVLTQERQLQGSRRVVRSGGSARRACTATRDPSGLAPNAALTLGWCLMELNRPMEAVAAFDQAMRLGSPTVREEAAYGKSLAYLRKDLTGEAAVAAAQAPQTATRRTELSAAILAQRALAAYRDGRWVDVILALGERARIVPEQNDLMLLRGWSYFKLGRLNDAEKIFTAVHRTGFSEEASVGLNAIREITGQLHQY</sequence>
<dbReference type="Gene3D" id="1.25.40.10">
    <property type="entry name" value="Tetratricopeptide repeat domain"/>
    <property type="match status" value="2"/>
</dbReference>
<evidence type="ECO:0000313" key="3">
    <source>
        <dbReference type="EMBL" id="MBZ6077777.1"/>
    </source>
</evidence>
<dbReference type="EMBL" id="JAIRBM010000012">
    <property type="protein sequence ID" value="MBZ6077777.1"/>
    <property type="molecule type" value="Genomic_DNA"/>
</dbReference>
<reference evidence="3 4" key="1">
    <citation type="submission" date="2021-09" db="EMBL/GenBank/DDBJ databases">
        <title>The complete genome sequence of a new microorganism.</title>
        <authorList>
            <person name="Zi Z."/>
        </authorList>
    </citation>
    <scope>NUCLEOTIDE SEQUENCE [LARGE SCALE GENOMIC DNA]</scope>
    <source>
        <strain evidence="3 4">WGZ8</strain>
    </source>
</reference>
<evidence type="ECO:0000313" key="4">
    <source>
        <dbReference type="Proteomes" id="UP000704176"/>
    </source>
</evidence>
<protein>
    <recommendedName>
        <fullName evidence="5">Tetratricopeptide repeat protein</fullName>
    </recommendedName>
</protein>
<feature type="compositionally biased region" description="Polar residues" evidence="1">
    <location>
        <begin position="21"/>
        <end position="36"/>
    </location>
</feature>
<feature type="compositionally biased region" description="Pro residues" evidence="1">
    <location>
        <begin position="38"/>
        <end position="48"/>
    </location>
</feature>
<feature type="region of interest" description="Disordered" evidence="1">
    <location>
        <begin position="21"/>
        <end position="54"/>
    </location>
</feature>
<evidence type="ECO:0000256" key="1">
    <source>
        <dbReference type="SAM" id="MobiDB-lite"/>
    </source>
</evidence>
<keyword evidence="2" id="KW-0732">Signal</keyword>
<evidence type="ECO:0000256" key="2">
    <source>
        <dbReference type="SAM" id="SignalP"/>
    </source>
</evidence>
<gene>
    <name evidence="3" type="ORF">K9B37_15975</name>
</gene>
<dbReference type="Proteomes" id="UP000704176">
    <property type="component" value="Unassembled WGS sequence"/>
</dbReference>
<feature type="region of interest" description="Disordered" evidence="1">
    <location>
        <begin position="471"/>
        <end position="514"/>
    </location>
</feature>
<feature type="chain" id="PRO_5047291925" description="Tetratricopeptide repeat protein" evidence="2">
    <location>
        <begin position="22"/>
        <end position="724"/>
    </location>
</feature>
<comment type="caution">
    <text evidence="3">The sequence shown here is derived from an EMBL/GenBank/DDBJ whole genome shotgun (WGS) entry which is preliminary data.</text>
</comment>
<dbReference type="RefSeq" id="WP_224314486.1">
    <property type="nucleotide sequence ID" value="NZ_JAIRBM010000012.1"/>
</dbReference>